<evidence type="ECO:0000313" key="2">
    <source>
        <dbReference type="Proteomes" id="UP000515220"/>
    </source>
</evidence>
<reference evidence="1 2" key="1">
    <citation type="submission" date="2020-07" db="EMBL/GenBank/DDBJ databases">
        <title>Complete Genome Sequence of an acetic acid bacterium, Acetobacter aceti JCM20276.</title>
        <authorList>
            <person name="Hirose Y."/>
            <person name="Mihara H."/>
        </authorList>
    </citation>
    <scope>NUCLEOTIDE SEQUENCE [LARGE SCALE GENOMIC DNA]</scope>
    <source>
        <strain evidence="1 2">JCM20276</strain>
    </source>
</reference>
<evidence type="ECO:0000313" key="1">
    <source>
        <dbReference type="EMBL" id="BCI66383.1"/>
    </source>
</evidence>
<sequence>MENEIFIGINMKDAVRKARANLGETALIVSERIVDNGVEVVARKDSLENASIEDGVQEVSEASNDSEKSNYSEDIQKISRISDVLRWHRVPDALIDVFSSANFEAMIARNIQFGSFSFSQAKRPLALVGTAGAGKSLSVARSR</sequence>
<name>A0A6S6PGI8_ACEAC</name>
<dbReference type="Proteomes" id="UP000515220">
    <property type="component" value="Chromosome"/>
</dbReference>
<organism evidence="1 2">
    <name type="scientific">Acetobacter aceti</name>
    <dbReference type="NCBI Taxonomy" id="435"/>
    <lineage>
        <taxon>Bacteria</taxon>
        <taxon>Pseudomonadati</taxon>
        <taxon>Pseudomonadota</taxon>
        <taxon>Alphaproteobacteria</taxon>
        <taxon>Acetobacterales</taxon>
        <taxon>Acetobacteraceae</taxon>
        <taxon>Acetobacter</taxon>
        <taxon>Acetobacter subgen. Acetobacter</taxon>
    </lineage>
</organism>
<dbReference type="RefSeq" id="WP_185230023.1">
    <property type="nucleotide sequence ID" value="NZ_AP023326.1"/>
</dbReference>
<dbReference type="AlphaFoldDB" id="A0A6S6PGI8"/>
<dbReference type="EMBL" id="AP023326">
    <property type="protein sequence ID" value="BCI66383.1"/>
    <property type="molecule type" value="Genomic_DNA"/>
</dbReference>
<gene>
    <name evidence="1" type="ORF">AAJCM20276_10070</name>
</gene>
<accession>A0A6S6PGI8</accession>
<proteinExistence type="predicted"/>
<protein>
    <submittedName>
        <fullName evidence="1">Uncharacterized protein</fullName>
    </submittedName>
</protein>